<dbReference type="Gene3D" id="3.40.50.300">
    <property type="entry name" value="P-loop containing nucleotide triphosphate hydrolases"/>
    <property type="match status" value="1"/>
</dbReference>
<dbReference type="GO" id="GO:0004386">
    <property type="term" value="F:helicase activity"/>
    <property type="evidence" value="ECO:0007669"/>
    <property type="project" value="UniProtKB-KW"/>
</dbReference>
<dbReference type="Proteomes" id="UP000196521">
    <property type="component" value="Unassembled WGS sequence"/>
</dbReference>
<sequence length="269" mass="30229">MLNSLLDRLETPFDPLLEAENQAKRKAGQKVERPDPLDVILATNMISVGVDVKRLGLMVACGQPKNTAEYIQATSRVGRSYPGLVITVYNWARPRDLSHYERFEHYHATFYQHVEALSVTPFASGALYRGLSALFVSLVRLCGDEFNQNNSPGLIQRNHPFIQEAINVIVRRAELIEGVEKGQQVRRELEAKLDTWLNKAQTLAGGATLKYKVTSRDGTAINLLENAGQGQWQDFTCLASLRNVEPTIGLILTDQPLDEERDRKPQPFE</sequence>
<keyword evidence="2" id="KW-0067">ATP-binding</keyword>
<name>A0A6J7ZEN4_PLARU</name>
<evidence type="ECO:0000313" key="2">
    <source>
        <dbReference type="EMBL" id="CAC5339831.1"/>
    </source>
</evidence>
<keyword evidence="2" id="KW-0378">Hydrolase</keyword>
<accession>A0A6J7ZEN4</accession>
<dbReference type="EMBL" id="CZCZ02000003">
    <property type="protein sequence ID" value="CAC5339831.1"/>
    <property type="molecule type" value="Genomic_DNA"/>
</dbReference>
<evidence type="ECO:0000313" key="3">
    <source>
        <dbReference type="Proteomes" id="UP000196521"/>
    </source>
</evidence>
<organism evidence="2 3">
    <name type="scientific">Planktothrix rubescens CCAP 1459/22</name>
    <dbReference type="NCBI Taxonomy" id="329571"/>
    <lineage>
        <taxon>Bacteria</taxon>
        <taxon>Bacillati</taxon>
        <taxon>Cyanobacteriota</taxon>
        <taxon>Cyanophyceae</taxon>
        <taxon>Oscillatoriophycideae</taxon>
        <taxon>Oscillatoriales</taxon>
        <taxon>Microcoleaceae</taxon>
        <taxon>Planktothrix</taxon>
    </lineage>
</organism>
<dbReference type="InterPro" id="IPR027417">
    <property type="entry name" value="P-loop_NTPase"/>
</dbReference>
<protein>
    <submittedName>
        <fullName evidence="2">Helicase domain protein</fullName>
    </submittedName>
</protein>
<comment type="caution">
    <text evidence="2">The sequence shown here is derived from an EMBL/GenBank/DDBJ whole genome shotgun (WGS) entry which is preliminary data.</text>
</comment>
<feature type="domain" description="Helicase C-terminal" evidence="1">
    <location>
        <begin position="1"/>
        <end position="118"/>
    </location>
</feature>
<dbReference type="RefSeq" id="WP_087882309.1">
    <property type="nucleotide sequence ID" value="NZ_CZCZ02000003.1"/>
</dbReference>
<dbReference type="Pfam" id="PF00271">
    <property type="entry name" value="Helicase_C"/>
    <property type="match status" value="1"/>
</dbReference>
<dbReference type="PROSITE" id="PS51194">
    <property type="entry name" value="HELICASE_CTER"/>
    <property type="match status" value="1"/>
</dbReference>
<dbReference type="InterPro" id="IPR001650">
    <property type="entry name" value="Helicase_C-like"/>
</dbReference>
<proteinExistence type="predicted"/>
<reference evidence="2" key="1">
    <citation type="submission" date="2020-05" db="EMBL/GenBank/DDBJ databases">
        <authorList>
            <consortium name="Genoscope - CEA"/>
            <person name="William W."/>
        </authorList>
    </citation>
    <scope>NUCLEOTIDE SEQUENCE [LARGE SCALE GENOMIC DNA]</scope>
    <source>
        <strain evidence="2">PCC 7821</strain>
    </source>
</reference>
<keyword evidence="2" id="KW-0547">Nucleotide-binding</keyword>
<keyword evidence="2" id="KW-0347">Helicase</keyword>
<dbReference type="SUPFAM" id="SSF52540">
    <property type="entry name" value="P-loop containing nucleoside triphosphate hydrolases"/>
    <property type="match status" value="1"/>
</dbReference>
<dbReference type="CDD" id="cd18785">
    <property type="entry name" value="SF2_C"/>
    <property type="match status" value="1"/>
</dbReference>
<evidence type="ECO:0000259" key="1">
    <source>
        <dbReference type="PROSITE" id="PS51194"/>
    </source>
</evidence>
<gene>
    <name evidence="2" type="ORF">PLAN_MP40006</name>
</gene>
<dbReference type="AlphaFoldDB" id="A0A6J7ZEN4"/>
<keyword evidence="3" id="KW-1185">Reference proteome</keyword>